<feature type="region of interest" description="Disordered" evidence="5">
    <location>
        <begin position="747"/>
        <end position="772"/>
    </location>
</feature>
<keyword evidence="1" id="KW-0808">Transferase</keyword>
<feature type="compositionally biased region" description="Basic and acidic residues" evidence="5">
    <location>
        <begin position="868"/>
        <end position="901"/>
    </location>
</feature>
<evidence type="ECO:0000313" key="8">
    <source>
        <dbReference type="Proteomes" id="UP001139031"/>
    </source>
</evidence>
<feature type="compositionally biased region" description="Acidic residues" evidence="5">
    <location>
        <begin position="139"/>
        <end position="154"/>
    </location>
</feature>
<gene>
    <name evidence="7" type="ORF">K7C98_04705</name>
</gene>
<reference evidence="7" key="1">
    <citation type="submission" date="2021-08" db="EMBL/GenBank/DDBJ databases">
        <authorList>
            <person name="Stevens D.C."/>
        </authorList>
    </citation>
    <scope>NUCLEOTIDE SEQUENCE</scope>
    <source>
        <strain evidence="7">DSM 53165</strain>
    </source>
</reference>
<evidence type="ECO:0000256" key="3">
    <source>
        <dbReference type="ARBA" id="ARBA00022777"/>
    </source>
</evidence>
<dbReference type="InterPro" id="IPR000719">
    <property type="entry name" value="Prot_kinase_dom"/>
</dbReference>
<accession>A0ABS7TJZ7</accession>
<evidence type="ECO:0000256" key="1">
    <source>
        <dbReference type="ARBA" id="ARBA00022679"/>
    </source>
</evidence>
<proteinExistence type="predicted"/>
<keyword evidence="3 7" id="KW-0418">Kinase</keyword>
<comment type="caution">
    <text evidence="7">The sequence shown here is derived from an EMBL/GenBank/DDBJ whole genome shotgun (WGS) entry which is preliminary data.</text>
</comment>
<feature type="domain" description="Protein kinase" evidence="6">
    <location>
        <begin position="405"/>
        <end position="678"/>
    </location>
</feature>
<keyword evidence="8" id="KW-1185">Reference proteome</keyword>
<dbReference type="Gene3D" id="1.10.510.10">
    <property type="entry name" value="Transferase(Phosphotransferase) domain 1"/>
    <property type="match status" value="1"/>
</dbReference>
<dbReference type="Gene3D" id="3.30.200.20">
    <property type="entry name" value="Phosphorylase Kinase, domain 1"/>
    <property type="match status" value="1"/>
</dbReference>
<dbReference type="Pfam" id="PF00069">
    <property type="entry name" value="Pkinase"/>
    <property type="match status" value="1"/>
</dbReference>
<feature type="compositionally biased region" description="Pro residues" evidence="5">
    <location>
        <begin position="9"/>
        <end position="26"/>
    </location>
</feature>
<organism evidence="7 8">
    <name type="scientific">Nannocystis pusilla</name>
    <dbReference type="NCBI Taxonomy" id="889268"/>
    <lineage>
        <taxon>Bacteria</taxon>
        <taxon>Pseudomonadati</taxon>
        <taxon>Myxococcota</taxon>
        <taxon>Polyangia</taxon>
        <taxon>Nannocystales</taxon>
        <taxon>Nannocystaceae</taxon>
        <taxon>Nannocystis</taxon>
    </lineage>
</organism>
<evidence type="ECO:0000313" key="7">
    <source>
        <dbReference type="EMBL" id="MBZ5708547.1"/>
    </source>
</evidence>
<dbReference type="InterPro" id="IPR011009">
    <property type="entry name" value="Kinase-like_dom_sf"/>
</dbReference>
<dbReference type="PRINTS" id="PR01217">
    <property type="entry name" value="PRICHEXTENSN"/>
</dbReference>
<dbReference type="GO" id="GO:0016301">
    <property type="term" value="F:kinase activity"/>
    <property type="evidence" value="ECO:0007669"/>
    <property type="project" value="UniProtKB-KW"/>
</dbReference>
<evidence type="ECO:0000256" key="5">
    <source>
        <dbReference type="SAM" id="MobiDB-lite"/>
    </source>
</evidence>
<dbReference type="CDD" id="cd14014">
    <property type="entry name" value="STKc_PknB_like"/>
    <property type="match status" value="1"/>
</dbReference>
<keyword evidence="4" id="KW-0067">ATP-binding</keyword>
<evidence type="ECO:0000256" key="4">
    <source>
        <dbReference type="ARBA" id="ARBA00022840"/>
    </source>
</evidence>
<feature type="compositionally biased region" description="Polar residues" evidence="5">
    <location>
        <begin position="158"/>
        <end position="173"/>
    </location>
</feature>
<dbReference type="Proteomes" id="UP001139031">
    <property type="component" value="Unassembled WGS sequence"/>
</dbReference>
<dbReference type="PROSITE" id="PS50011">
    <property type="entry name" value="PROTEIN_KINASE_DOM"/>
    <property type="match status" value="1"/>
</dbReference>
<feature type="compositionally biased region" description="Polar residues" evidence="5">
    <location>
        <begin position="338"/>
        <end position="349"/>
    </location>
</feature>
<feature type="compositionally biased region" description="Pro residues" evidence="5">
    <location>
        <begin position="917"/>
        <end position="946"/>
    </location>
</feature>
<keyword evidence="2" id="KW-0547">Nucleotide-binding</keyword>
<dbReference type="PANTHER" id="PTHR43289:SF6">
    <property type="entry name" value="SERINE_THREONINE-PROTEIN KINASE NEKL-3"/>
    <property type="match status" value="1"/>
</dbReference>
<feature type="region of interest" description="Disordered" evidence="5">
    <location>
        <begin position="1"/>
        <end position="246"/>
    </location>
</feature>
<evidence type="ECO:0000256" key="2">
    <source>
        <dbReference type="ARBA" id="ARBA00022741"/>
    </source>
</evidence>
<feature type="compositionally biased region" description="Basic and acidic residues" evidence="5">
    <location>
        <begin position="237"/>
        <end position="246"/>
    </location>
</feature>
<feature type="compositionally biased region" description="Pro residues" evidence="5">
    <location>
        <begin position="953"/>
        <end position="979"/>
    </location>
</feature>
<feature type="region of interest" description="Disordered" evidence="5">
    <location>
        <begin position="316"/>
        <end position="381"/>
    </location>
</feature>
<evidence type="ECO:0000259" key="6">
    <source>
        <dbReference type="PROSITE" id="PS50011"/>
    </source>
</evidence>
<dbReference type="EMBL" id="JAIRAU010000001">
    <property type="protein sequence ID" value="MBZ5708547.1"/>
    <property type="molecule type" value="Genomic_DNA"/>
</dbReference>
<dbReference type="PANTHER" id="PTHR43289">
    <property type="entry name" value="MITOGEN-ACTIVATED PROTEIN KINASE KINASE KINASE 20-RELATED"/>
    <property type="match status" value="1"/>
</dbReference>
<name>A0ABS7TJZ7_9BACT</name>
<sequence>MDNKRNGSGPPPPPRNGGRQPSPPGRAAPFQFTDDDDEPAPQRPQGPGESFPELAADLVDDEAAAQDGELGDSGLNQGQQQRQPPPSPLRERRGAFLDDGEIALPPGLSQVVRSQASRFPFRDVVDDDDAELGAALTPADDEPAPPWADDDDDAPTQALASASSPDAPTTTWSKEPVLKARPAPGEEDDFGELNEQSRLVMPDLSRSGRRPAREEDDFGELNEPSRAFPAAKPRPSGPERDAPTVKRRVDSAAVGAAIDQSGLAPALEVTLHPIDDAPLPPPPMAQLADDETLPPLIATHAAQSGVAFTRADVTGELADEPAPPPDESEPTRPLSALAVSQDSSRQSVLTPIRVADIDDDDDDSGDSIVAPVHLAPPPSEPLGEPFPLDLWSDPDELIGRDIGRWRLVKPLTHGITSRVYAAVDEQEDGRHVAVRVLGPMHSPTGRRGRQFLYEAQQLAKLRHDSIVEVLDAGITADHLTYYVMEKVEGDSLAAVLRAEGPLPWQQVAILFTQICEALTVAADKGIVATDLNLGAVVRLHTSDDEARRRQPIKVLGVGIAPVASTYRSAEGLVESKGTPPGQAEYMAPELASGGIPGEATSVYALGVMMYELLTGRTPFRGDSFLSIIKKQMYDEPNAPRLVVPQQEIAEPFEEVVLSALAKDPSRRYASIRELHEAVLAARAREGELRRATAILALDPTDWDEENARRAEPPEVRAAAAQVEPQPLATFTADLRQRDPALAAAVLDAPPPPAARPVRSTPVPQPRVSQPSEPRAIPIAPQVRNAAPSGPAARPEPSMILSHLAPPIRAPEPVLPRPKTAPLPVIVVSPPVAPAASPNFVRNVSLAVILGAALVSLVLMVSRRQPTPARKDDPVVDAPRRAKDTPRPRKPTRDTRSAKTVDEAQPIVVGASGASAPEPVPEAIPAPPQPAPEAIPEPPPQPVPEPTPAVVAPTPEPEPPPVAKPEPTPPPVAKTEPPPVAKTEPAKTKPKQPKPANSDLPLRIEPTRLKSYFNAMAPRVVKACGGNPAAAGTKVTVKITVDVNGNVKATAQDKAKGTTLGNCVENFVESSRFNETQKGGSHTHVFGF</sequence>
<protein>
    <submittedName>
        <fullName evidence="7">Protein kinase</fullName>
    </submittedName>
</protein>
<dbReference type="RefSeq" id="WP_224190294.1">
    <property type="nucleotide sequence ID" value="NZ_JAIRAU010000001.1"/>
</dbReference>
<dbReference type="SUPFAM" id="SSF56112">
    <property type="entry name" value="Protein kinase-like (PK-like)"/>
    <property type="match status" value="1"/>
</dbReference>
<feature type="region of interest" description="Disordered" evidence="5">
    <location>
        <begin position="865"/>
        <end position="1001"/>
    </location>
</feature>